<sequence length="128" mass="14219">MNIRSNTKKKTVTLRTIHLVIVIAAVVIIAGGLIFGGWSDWIFYASILIPIILDGKSEKEDELVKENMAKATKFSFWALIGVMVYFGLKARFHAVSAVSFLVVIFGAVALRSLIFLILDFSPKAEEEE</sequence>
<feature type="transmembrane region" description="Helical" evidence="1">
    <location>
        <begin position="12"/>
        <end position="35"/>
    </location>
</feature>
<feature type="transmembrane region" description="Helical" evidence="1">
    <location>
        <begin position="94"/>
        <end position="118"/>
    </location>
</feature>
<dbReference type="RefSeq" id="WP_109727655.1">
    <property type="nucleotide sequence ID" value="NZ_CACVSX010000019.1"/>
</dbReference>
<keyword evidence="1" id="KW-0472">Membrane</keyword>
<name>A0A315XUE3_RUMFL</name>
<feature type="transmembrane region" description="Helical" evidence="1">
    <location>
        <begin position="69"/>
        <end position="88"/>
    </location>
</feature>
<dbReference type="AlphaFoldDB" id="A0A315XUE3"/>
<proteinExistence type="predicted"/>
<evidence type="ECO:0000313" key="3">
    <source>
        <dbReference type="Proteomes" id="UP000245720"/>
    </source>
</evidence>
<evidence type="ECO:0000256" key="1">
    <source>
        <dbReference type="SAM" id="Phobius"/>
    </source>
</evidence>
<evidence type="ECO:0000313" key="2">
    <source>
        <dbReference type="EMBL" id="PWJ10606.1"/>
    </source>
</evidence>
<keyword evidence="1" id="KW-0812">Transmembrane</keyword>
<dbReference type="Proteomes" id="UP000245720">
    <property type="component" value="Unassembled WGS sequence"/>
</dbReference>
<comment type="caution">
    <text evidence="2">The sequence shown here is derived from an EMBL/GenBank/DDBJ whole genome shotgun (WGS) entry which is preliminary data.</text>
</comment>
<keyword evidence="1" id="KW-1133">Transmembrane helix</keyword>
<reference evidence="2 3" key="1">
    <citation type="submission" date="2018-05" db="EMBL/GenBank/DDBJ databases">
        <title>The Hungate 1000. A catalogue of reference genomes from the rumen microbiome.</title>
        <authorList>
            <person name="Kelly W."/>
        </authorList>
    </citation>
    <scope>NUCLEOTIDE SEQUENCE [LARGE SCALE GENOMIC DNA]</scope>
    <source>
        <strain evidence="2 3">SAb67</strain>
    </source>
</reference>
<protein>
    <submittedName>
        <fullName evidence="2">Uncharacterized protein</fullName>
    </submittedName>
</protein>
<gene>
    <name evidence="2" type="ORF">IE37_02964</name>
</gene>
<dbReference type="EMBL" id="QGDI01000013">
    <property type="protein sequence ID" value="PWJ10606.1"/>
    <property type="molecule type" value="Genomic_DNA"/>
</dbReference>
<organism evidence="2 3">
    <name type="scientific">Ruminococcus flavefaciens</name>
    <dbReference type="NCBI Taxonomy" id="1265"/>
    <lineage>
        <taxon>Bacteria</taxon>
        <taxon>Bacillati</taxon>
        <taxon>Bacillota</taxon>
        <taxon>Clostridia</taxon>
        <taxon>Eubacteriales</taxon>
        <taxon>Oscillospiraceae</taxon>
        <taxon>Ruminococcus</taxon>
    </lineage>
</organism>
<accession>A0A315XUE3</accession>
<dbReference type="OrthoDB" id="9929463at2"/>